<dbReference type="CDD" id="cd03469">
    <property type="entry name" value="Rieske_RO_Alpha_N"/>
    <property type="match status" value="1"/>
</dbReference>
<dbReference type="PANTHER" id="PTHR43756:SF5">
    <property type="entry name" value="CHOLINE MONOOXYGENASE, CHLOROPLASTIC"/>
    <property type="match status" value="1"/>
</dbReference>
<dbReference type="GO" id="GO:0005506">
    <property type="term" value="F:iron ion binding"/>
    <property type="evidence" value="ECO:0007669"/>
    <property type="project" value="InterPro"/>
</dbReference>
<proteinExistence type="predicted"/>
<dbReference type="Pfam" id="PF00848">
    <property type="entry name" value="Ring_hydroxyl_A"/>
    <property type="match status" value="1"/>
</dbReference>
<evidence type="ECO:0000256" key="2">
    <source>
        <dbReference type="ARBA" id="ARBA00022714"/>
    </source>
</evidence>
<feature type="domain" description="Rieske" evidence="8">
    <location>
        <begin position="50"/>
        <end position="160"/>
    </location>
</feature>
<accession>A0A0S3EXT7</accession>
<evidence type="ECO:0000313" key="9">
    <source>
        <dbReference type="EMBL" id="ALR20234.1"/>
    </source>
</evidence>
<name>A0A0S3EXT7_9SPHN</name>
<organism evidence="9 10">
    <name type="scientific">Sphingobium baderi</name>
    <dbReference type="NCBI Taxonomy" id="1332080"/>
    <lineage>
        <taxon>Bacteria</taxon>
        <taxon>Pseudomonadati</taxon>
        <taxon>Pseudomonadota</taxon>
        <taxon>Alphaproteobacteria</taxon>
        <taxon>Sphingomonadales</taxon>
        <taxon>Sphingomonadaceae</taxon>
        <taxon>Sphingobium</taxon>
    </lineage>
</organism>
<dbReference type="STRING" id="1332080.ATN00_07870"/>
<comment type="cofactor">
    <cofactor evidence="1">
        <name>Fe cation</name>
        <dbReference type="ChEBI" id="CHEBI:24875"/>
    </cofactor>
</comment>
<dbReference type="GO" id="GO:0016491">
    <property type="term" value="F:oxidoreductase activity"/>
    <property type="evidence" value="ECO:0007669"/>
    <property type="project" value="UniProtKB-KW"/>
</dbReference>
<dbReference type="InterPro" id="IPR015879">
    <property type="entry name" value="Ring_hydroxy_dOase_asu_C_dom"/>
</dbReference>
<dbReference type="InterPro" id="IPR036922">
    <property type="entry name" value="Rieske_2Fe-2S_sf"/>
</dbReference>
<protein>
    <recommendedName>
        <fullName evidence="8">Rieske domain-containing protein</fullName>
    </recommendedName>
</protein>
<dbReference type="KEGG" id="sbd:ATN00_07870"/>
<dbReference type="Pfam" id="PF00355">
    <property type="entry name" value="Rieske"/>
    <property type="match status" value="1"/>
</dbReference>
<keyword evidence="3" id="KW-0479">Metal-binding</keyword>
<dbReference type="PROSITE" id="PS00570">
    <property type="entry name" value="RING_HYDROXYL_ALPHA"/>
    <property type="match status" value="1"/>
</dbReference>
<evidence type="ECO:0000256" key="3">
    <source>
        <dbReference type="ARBA" id="ARBA00022723"/>
    </source>
</evidence>
<evidence type="ECO:0000313" key="10">
    <source>
        <dbReference type="Proteomes" id="UP000056968"/>
    </source>
</evidence>
<keyword evidence="4" id="KW-0560">Oxidoreductase</keyword>
<reference evidence="9 10" key="1">
    <citation type="submission" date="2015-11" db="EMBL/GenBank/DDBJ databases">
        <title>A Two-component Flavoprotein Monooxygenase System MeaXY Responsible for para-Hydroxylation of 2-Methyl-6-ethylaniline and 2,6-Diethylaniline in Sphingobium baderi DE-13.</title>
        <authorList>
            <person name="Cheng M."/>
            <person name="Meng Q."/>
            <person name="Yang Y."/>
            <person name="Chu C."/>
            <person name="Yan X."/>
            <person name="He J."/>
            <person name="Li S."/>
        </authorList>
    </citation>
    <scope>NUCLEOTIDE SEQUENCE [LARGE SCALE GENOMIC DNA]</scope>
    <source>
        <strain evidence="9 10">DE-13</strain>
    </source>
</reference>
<dbReference type="CDD" id="cd00680">
    <property type="entry name" value="RHO_alpha_C"/>
    <property type="match status" value="1"/>
</dbReference>
<keyword evidence="6" id="KW-0411">Iron-sulfur</keyword>
<evidence type="ECO:0000256" key="1">
    <source>
        <dbReference type="ARBA" id="ARBA00001962"/>
    </source>
</evidence>
<keyword evidence="2" id="KW-0001">2Fe-2S</keyword>
<sequence length="423" mass="48064">MQQPVLTPFDLGTGELRPDPFIMETGKVDLGVYYKQERFEAEKEIFGRVWLNVAETAELVNPGDWIVREVKVRSVSVIIVRGKDGEIRAFHNICSHRGMKLVWDEKGRGGKFSCPYHAWMFDWAGDLINIPDEACFSYVDKKESGLTPIRCETWEGLIFINLDLEGTQSLADYLGPLTERLKNVPFASYPYTARVGSMIDANWKLAIEAQCEAYHVRALHARTVSKMLSSTDNPFVHPLHVEYLGAHRMNSVPRNPDFELSPAKLVQAFSFMNAQQMVIADTGAQDKPEETFAGHEDINPTRSNFWGNDQFVLYPHFIFHLSLGGWWLHRFWPIAANKCYWEAVYHFERPQSLRNQFAVQYSLALNRDTLMEDNLALVQQQMVMESGAKKIVQFGEQEGLCKHLAAVSEAAANDIAAARIAAE</sequence>
<dbReference type="PANTHER" id="PTHR43756">
    <property type="entry name" value="CHOLINE MONOOXYGENASE, CHLOROPLASTIC"/>
    <property type="match status" value="1"/>
</dbReference>
<dbReference type="PRINTS" id="PR00090">
    <property type="entry name" value="RNGDIOXGNASE"/>
</dbReference>
<dbReference type="InterPro" id="IPR015881">
    <property type="entry name" value="ARHD_Rieske_2Fe_2S"/>
</dbReference>
<dbReference type="Gene3D" id="2.102.10.10">
    <property type="entry name" value="Rieske [2Fe-2S] iron-sulphur domain"/>
    <property type="match status" value="1"/>
</dbReference>
<keyword evidence="10" id="KW-1185">Reference proteome</keyword>
<keyword evidence="5" id="KW-0408">Iron</keyword>
<dbReference type="InterPro" id="IPR017941">
    <property type="entry name" value="Rieske_2Fe-2S"/>
</dbReference>
<dbReference type="AlphaFoldDB" id="A0A0S3EXT7"/>
<evidence type="ECO:0000256" key="5">
    <source>
        <dbReference type="ARBA" id="ARBA00023004"/>
    </source>
</evidence>
<gene>
    <name evidence="9" type="ORF">ATN00_07870</name>
</gene>
<dbReference type="EMBL" id="CP013264">
    <property type="protein sequence ID" value="ALR20234.1"/>
    <property type="molecule type" value="Genomic_DNA"/>
</dbReference>
<evidence type="ECO:0000256" key="6">
    <source>
        <dbReference type="ARBA" id="ARBA00023014"/>
    </source>
</evidence>
<evidence type="ECO:0000256" key="7">
    <source>
        <dbReference type="ARBA" id="ARBA00023027"/>
    </source>
</evidence>
<dbReference type="SUPFAM" id="SSF55961">
    <property type="entry name" value="Bet v1-like"/>
    <property type="match status" value="1"/>
</dbReference>
<evidence type="ECO:0000259" key="8">
    <source>
        <dbReference type="PROSITE" id="PS51296"/>
    </source>
</evidence>
<dbReference type="Proteomes" id="UP000056968">
    <property type="component" value="Chromosome"/>
</dbReference>
<dbReference type="GO" id="GO:0051537">
    <property type="term" value="F:2 iron, 2 sulfur cluster binding"/>
    <property type="evidence" value="ECO:0007669"/>
    <property type="project" value="UniProtKB-KW"/>
</dbReference>
<dbReference type="PROSITE" id="PS51296">
    <property type="entry name" value="RIESKE"/>
    <property type="match status" value="1"/>
</dbReference>
<evidence type="ECO:0000256" key="4">
    <source>
        <dbReference type="ARBA" id="ARBA00023002"/>
    </source>
</evidence>
<keyword evidence="7" id="KW-0520">NAD</keyword>
<dbReference type="Gene3D" id="3.90.380.10">
    <property type="entry name" value="Naphthalene 1,2-dioxygenase Alpha Subunit, Chain A, domain 1"/>
    <property type="match status" value="1"/>
</dbReference>
<dbReference type="InterPro" id="IPR001663">
    <property type="entry name" value="Rng_hydr_dOase-A"/>
</dbReference>
<dbReference type="SUPFAM" id="SSF50022">
    <property type="entry name" value="ISP domain"/>
    <property type="match status" value="1"/>
</dbReference>